<reference evidence="3" key="1">
    <citation type="journal article" date="2022" name="Int. J. Mol. Sci.">
        <title>Draft Genome of Tanacetum Coccineum: Genomic Comparison of Closely Related Tanacetum-Family Plants.</title>
        <authorList>
            <person name="Yamashiro T."/>
            <person name="Shiraishi A."/>
            <person name="Nakayama K."/>
            <person name="Satake H."/>
        </authorList>
    </citation>
    <scope>NUCLEOTIDE SEQUENCE</scope>
</reference>
<dbReference type="Proteomes" id="UP001151760">
    <property type="component" value="Unassembled WGS sequence"/>
</dbReference>
<evidence type="ECO:0000256" key="2">
    <source>
        <dbReference type="SAM" id="MobiDB-lite"/>
    </source>
</evidence>
<comment type="caution">
    <text evidence="3">The sequence shown here is derived from an EMBL/GenBank/DDBJ whole genome shotgun (WGS) entry which is preliminary data.</text>
</comment>
<protein>
    <submittedName>
        <fullName evidence="3">Uncharacterized protein</fullName>
    </submittedName>
</protein>
<name>A0ABQ4WLS3_9ASTR</name>
<proteinExistence type="predicted"/>
<sequence>MEPKDTLSSCSDLEEKEIQQLQMQAKLLKENSMNKFNAFKTTTQNLKRQTFTTCPLFQQAFAHLFSKYVRTFKFELSQNMQNLERQLNKETLHEKDSKSDLSLIKVHFDKFIHSKVLKPSNYNLYDQEVRNNFKVYTKMEAETFKEAIIQDMDSIEQCIIQECKVQEVKASNASSGDKDSSGIVSDKGNNQNLENQSNTSGDESSRPSYDKYPMVEVPYTAEYNVFAIETQHFEQPKNINDTYVMEKDDINVIPDLSNMCDNDNQVDQNAEACDDERVAFANLIVNLKLDIDENKKIQKQLKKAKTSLTQELKECKSTLEETNRTLGECNSTRDSCLIALQNKQTELEKYKDFNDRTTDYDKLEPYKISVVKKEHDDLVKQSLLTKSRYEGLVKEKNQVIKDLKLKEENDIDKLITMEKQLKFLNEIIPYDTSDLANRFAPNREETLTLEQESRLKLNKD</sequence>
<organism evidence="3 4">
    <name type="scientific">Tanacetum coccineum</name>
    <dbReference type="NCBI Taxonomy" id="301880"/>
    <lineage>
        <taxon>Eukaryota</taxon>
        <taxon>Viridiplantae</taxon>
        <taxon>Streptophyta</taxon>
        <taxon>Embryophyta</taxon>
        <taxon>Tracheophyta</taxon>
        <taxon>Spermatophyta</taxon>
        <taxon>Magnoliopsida</taxon>
        <taxon>eudicotyledons</taxon>
        <taxon>Gunneridae</taxon>
        <taxon>Pentapetalae</taxon>
        <taxon>asterids</taxon>
        <taxon>campanulids</taxon>
        <taxon>Asterales</taxon>
        <taxon>Asteraceae</taxon>
        <taxon>Asteroideae</taxon>
        <taxon>Anthemideae</taxon>
        <taxon>Anthemidinae</taxon>
        <taxon>Tanacetum</taxon>
    </lineage>
</organism>
<feature type="coiled-coil region" evidence="1">
    <location>
        <begin position="294"/>
        <end position="325"/>
    </location>
</feature>
<reference evidence="3" key="2">
    <citation type="submission" date="2022-01" db="EMBL/GenBank/DDBJ databases">
        <authorList>
            <person name="Yamashiro T."/>
            <person name="Shiraishi A."/>
            <person name="Satake H."/>
            <person name="Nakayama K."/>
        </authorList>
    </citation>
    <scope>NUCLEOTIDE SEQUENCE</scope>
</reference>
<gene>
    <name evidence="3" type="ORF">Tco_0627212</name>
</gene>
<feature type="region of interest" description="Disordered" evidence="2">
    <location>
        <begin position="170"/>
        <end position="211"/>
    </location>
</feature>
<evidence type="ECO:0000313" key="4">
    <source>
        <dbReference type="Proteomes" id="UP001151760"/>
    </source>
</evidence>
<keyword evidence="4" id="KW-1185">Reference proteome</keyword>
<keyword evidence="1" id="KW-0175">Coiled coil</keyword>
<evidence type="ECO:0000313" key="3">
    <source>
        <dbReference type="EMBL" id="GJS53850.1"/>
    </source>
</evidence>
<accession>A0ABQ4WLS3</accession>
<feature type="compositionally biased region" description="Polar residues" evidence="2">
    <location>
        <begin position="187"/>
        <end position="202"/>
    </location>
</feature>
<dbReference type="EMBL" id="BQNB010008754">
    <property type="protein sequence ID" value="GJS53850.1"/>
    <property type="molecule type" value="Genomic_DNA"/>
</dbReference>
<evidence type="ECO:0000256" key="1">
    <source>
        <dbReference type="SAM" id="Coils"/>
    </source>
</evidence>